<reference evidence="2" key="1">
    <citation type="submission" date="2023-06" db="EMBL/GenBank/DDBJ databases">
        <title>Genomic analysis of the entomopathogenic nematode Steinernema hermaphroditum.</title>
        <authorList>
            <person name="Schwarz E.M."/>
            <person name="Heppert J.K."/>
            <person name="Baniya A."/>
            <person name="Schwartz H.T."/>
            <person name="Tan C.-H."/>
            <person name="Antoshechkin I."/>
            <person name="Sternberg P.W."/>
            <person name="Goodrich-Blair H."/>
            <person name="Dillman A.R."/>
        </authorList>
    </citation>
    <scope>NUCLEOTIDE SEQUENCE</scope>
    <source>
        <strain evidence="2">PS9179</strain>
        <tissue evidence="2">Whole animal</tissue>
    </source>
</reference>
<comment type="caution">
    <text evidence="2">The sequence shown here is derived from an EMBL/GenBank/DDBJ whole genome shotgun (WGS) entry which is preliminary data.</text>
</comment>
<evidence type="ECO:0000313" key="3">
    <source>
        <dbReference type="Proteomes" id="UP001175271"/>
    </source>
</evidence>
<evidence type="ECO:0000256" key="1">
    <source>
        <dbReference type="SAM" id="SignalP"/>
    </source>
</evidence>
<proteinExistence type="predicted"/>
<sequence>MVASTKVLVLLLLLLVATDARFADLSLPMVKFTINRAERPKRDWASQVDPGWSGLRCKDMNDITLGCLLLR</sequence>
<protein>
    <recommendedName>
        <fullName evidence="4">Leucine-rich repeat-containing N-terminal plant-type domain-containing protein</fullName>
    </recommendedName>
</protein>
<evidence type="ECO:0000313" key="2">
    <source>
        <dbReference type="EMBL" id="KAK0394168.1"/>
    </source>
</evidence>
<keyword evidence="1" id="KW-0732">Signal</keyword>
<feature type="signal peptide" evidence="1">
    <location>
        <begin position="1"/>
        <end position="20"/>
    </location>
</feature>
<dbReference type="EMBL" id="JAUCMV010000005">
    <property type="protein sequence ID" value="KAK0394168.1"/>
    <property type="molecule type" value="Genomic_DNA"/>
</dbReference>
<name>A0AA39GWP5_9BILA</name>
<evidence type="ECO:0008006" key="4">
    <source>
        <dbReference type="Google" id="ProtNLM"/>
    </source>
</evidence>
<accession>A0AA39GWP5</accession>
<keyword evidence="3" id="KW-1185">Reference proteome</keyword>
<dbReference type="AlphaFoldDB" id="A0AA39GWP5"/>
<dbReference type="Proteomes" id="UP001175271">
    <property type="component" value="Unassembled WGS sequence"/>
</dbReference>
<feature type="chain" id="PRO_5041357909" description="Leucine-rich repeat-containing N-terminal plant-type domain-containing protein" evidence="1">
    <location>
        <begin position="21"/>
        <end position="71"/>
    </location>
</feature>
<organism evidence="2 3">
    <name type="scientific">Steinernema hermaphroditum</name>
    <dbReference type="NCBI Taxonomy" id="289476"/>
    <lineage>
        <taxon>Eukaryota</taxon>
        <taxon>Metazoa</taxon>
        <taxon>Ecdysozoa</taxon>
        <taxon>Nematoda</taxon>
        <taxon>Chromadorea</taxon>
        <taxon>Rhabditida</taxon>
        <taxon>Tylenchina</taxon>
        <taxon>Panagrolaimomorpha</taxon>
        <taxon>Strongyloidoidea</taxon>
        <taxon>Steinernematidae</taxon>
        <taxon>Steinernema</taxon>
    </lineage>
</organism>
<gene>
    <name evidence="2" type="ORF">QR680_000599</name>
</gene>